<dbReference type="GO" id="GO:0008270">
    <property type="term" value="F:zinc ion binding"/>
    <property type="evidence" value="ECO:0007669"/>
    <property type="project" value="UniProtKB-KW"/>
</dbReference>
<dbReference type="Proteomes" id="UP001159364">
    <property type="component" value="Linkage Group LG04"/>
</dbReference>
<dbReference type="InterPro" id="IPR007650">
    <property type="entry name" value="Zf-FLZ_dom"/>
</dbReference>
<keyword evidence="7" id="KW-1185">Reference proteome</keyword>
<evidence type="ECO:0000256" key="4">
    <source>
        <dbReference type="PROSITE-ProRule" id="PRU01131"/>
    </source>
</evidence>
<dbReference type="PROSITE" id="PS51795">
    <property type="entry name" value="ZF_FLZ"/>
    <property type="match status" value="1"/>
</dbReference>
<name>A0AAV8TNL1_9ROSI</name>
<protein>
    <recommendedName>
        <fullName evidence="5">FLZ-type domain-containing protein</fullName>
    </recommendedName>
</protein>
<organism evidence="6 7">
    <name type="scientific">Erythroxylum novogranatense</name>
    <dbReference type="NCBI Taxonomy" id="1862640"/>
    <lineage>
        <taxon>Eukaryota</taxon>
        <taxon>Viridiplantae</taxon>
        <taxon>Streptophyta</taxon>
        <taxon>Embryophyta</taxon>
        <taxon>Tracheophyta</taxon>
        <taxon>Spermatophyta</taxon>
        <taxon>Magnoliopsida</taxon>
        <taxon>eudicotyledons</taxon>
        <taxon>Gunneridae</taxon>
        <taxon>Pentapetalae</taxon>
        <taxon>rosids</taxon>
        <taxon>fabids</taxon>
        <taxon>Malpighiales</taxon>
        <taxon>Erythroxylaceae</taxon>
        <taxon>Erythroxylum</taxon>
    </lineage>
</organism>
<comment type="caution">
    <text evidence="6">The sequence shown here is derived from an EMBL/GenBank/DDBJ whole genome shotgun (WGS) entry which is preliminary data.</text>
</comment>
<evidence type="ECO:0000259" key="5">
    <source>
        <dbReference type="PROSITE" id="PS51795"/>
    </source>
</evidence>
<dbReference type="EMBL" id="JAIWQS010000004">
    <property type="protein sequence ID" value="KAJ8767825.1"/>
    <property type="molecule type" value="Genomic_DNA"/>
</dbReference>
<reference evidence="6 7" key="1">
    <citation type="submission" date="2021-09" db="EMBL/GenBank/DDBJ databases">
        <title>Genomic insights and catalytic innovation underlie evolution of tropane alkaloids biosynthesis.</title>
        <authorList>
            <person name="Wang Y.-J."/>
            <person name="Tian T."/>
            <person name="Huang J.-P."/>
            <person name="Huang S.-X."/>
        </authorList>
    </citation>
    <scope>NUCLEOTIDE SEQUENCE [LARGE SCALE GENOMIC DNA]</scope>
    <source>
        <strain evidence="6">KIB-2018</strain>
        <tissue evidence="6">Leaf</tissue>
    </source>
</reference>
<evidence type="ECO:0000313" key="6">
    <source>
        <dbReference type="EMBL" id="KAJ8767825.1"/>
    </source>
</evidence>
<evidence type="ECO:0000256" key="1">
    <source>
        <dbReference type="ARBA" id="ARBA00009374"/>
    </source>
</evidence>
<keyword evidence="2" id="KW-0479">Metal-binding</keyword>
<evidence type="ECO:0000313" key="7">
    <source>
        <dbReference type="Proteomes" id="UP001159364"/>
    </source>
</evidence>
<dbReference type="AlphaFoldDB" id="A0AAV8TNL1"/>
<proteinExistence type="inferred from homology"/>
<dbReference type="PANTHER" id="PTHR47208">
    <property type="entry name" value="OS02G0174800 PROTEIN"/>
    <property type="match status" value="1"/>
</dbReference>
<accession>A0AAV8TNL1</accession>
<feature type="zinc finger region" description="FLZ-type" evidence="4">
    <location>
        <begin position="177"/>
        <end position="220"/>
    </location>
</feature>
<feature type="domain" description="FLZ-type" evidence="5">
    <location>
        <begin position="177"/>
        <end position="220"/>
    </location>
</feature>
<dbReference type="PANTHER" id="PTHR47208:SF1">
    <property type="entry name" value="OS02G0174800 PROTEIN"/>
    <property type="match status" value="1"/>
</dbReference>
<keyword evidence="3" id="KW-0862">Zinc</keyword>
<comment type="similarity">
    <text evidence="1">Belongs to the FLZ family.</text>
</comment>
<dbReference type="Pfam" id="PF04570">
    <property type="entry name" value="zf-FLZ"/>
    <property type="match status" value="1"/>
</dbReference>
<keyword evidence="3" id="KW-0863">Zinc-finger</keyword>
<evidence type="ECO:0000256" key="3">
    <source>
        <dbReference type="ARBA" id="ARBA00022771"/>
    </source>
</evidence>
<evidence type="ECO:0000256" key="2">
    <source>
        <dbReference type="ARBA" id="ARBA00022723"/>
    </source>
</evidence>
<sequence>MSQFVHKMEKRRPSINLSIFNTLTESFSIDKPSKSPRTFEDGGVGLGIVAAMNGSINQESAKVTSLALSTSSKPSKIVSLAKPAANFRGGVGLLNLERDGIILDESDESYTCVISYVGNNVIKKHVYHGFDDSVSVFDVSPGLFYASSSPPPPKTTMNIDGRRSGGGDETGDLWTNDFLSSCYLCNKLLHGLDVFMYRGEKGFCSAECRDKQIRSEDYREKCGSGGIKARDYSMSPCSSPQVFFAGVAAA</sequence>
<gene>
    <name evidence="6" type="ORF">K2173_020765</name>
</gene>
<dbReference type="InterPro" id="IPR044604">
    <property type="entry name" value="FLZ12/13/14"/>
</dbReference>